<dbReference type="AlphaFoldDB" id="A0A5B7EDJ0"/>
<comment type="caution">
    <text evidence="2">The sequence shown here is derived from an EMBL/GenBank/DDBJ whole genome shotgun (WGS) entry which is preliminary data.</text>
</comment>
<proteinExistence type="predicted"/>
<accession>A0A5B7EDJ0</accession>
<sequence>MWEALLSFRPLVTQAILFIVVPILGLHWNLGIMVTCKSLN</sequence>
<reference evidence="2 3" key="1">
    <citation type="submission" date="2019-05" db="EMBL/GenBank/DDBJ databases">
        <title>Another draft genome of Portunus trituberculatus and its Hox gene families provides insights of decapod evolution.</title>
        <authorList>
            <person name="Jeong J.-H."/>
            <person name="Song I."/>
            <person name="Kim S."/>
            <person name="Choi T."/>
            <person name="Kim D."/>
            <person name="Ryu S."/>
            <person name="Kim W."/>
        </authorList>
    </citation>
    <scope>NUCLEOTIDE SEQUENCE [LARGE SCALE GENOMIC DNA]</scope>
    <source>
        <tissue evidence="2">Muscle</tissue>
    </source>
</reference>
<organism evidence="2 3">
    <name type="scientific">Portunus trituberculatus</name>
    <name type="common">Swimming crab</name>
    <name type="synonym">Neptunus trituberculatus</name>
    <dbReference type="NCBI Taxonomy" id="210409"/>
    <lineage>
        <taxon>Eukaryota</taxon>
        <taxon>Metazoa</taxon>
        <taxon>Ecdysozoa</taxon>
        <taxon>Arthropoda</taxon>
        <taxon>Crustacea</taxon>
        <taxon>Multicrustacea</taxon>
        <taxon>Malacostraca</taxon>
        <taxon>Eumalacostraca</taxon>
        <taxon>Eucarida</taxon>
        <taxon>Decapoda</taxon>
        <taxon>Pleocyemata</taxon>
        <taxon>Brachyura</taxon>
        <taxon>Eubrachyura</taxon>
        <taxon>Portunoidea</taxon>
        <taxon>Portunidae</taxon>
        <taxon>Portuninae</taxon>
        <taxon>Portunus</taxon>
    </lineage>
</organism>
<evidence type="ECO:0000313" key="3">
    <source>
        <dbReference type="Proteomes" id="UP000324222"/>
    </source>
</evidence>
<keyword evidence="1" id="KW-0812">Transmembrane</keyword>
<dbReference type="EMBL" id="VSRR010002360">
    <property type="protein sequence ID" value="MPC31053.1"/>
    <property type="molecule type" value="Genomic_DNA"/>
</dbReference>
<keyword evidence="1" id="KW-1133">Transmembrane helix</keyword>
<evidence type="ECO:0000313" key="2">
    <source>
        <dbReference type="EMBL" id="MPC31053.1"/>
    </source>
</evidence>
<gene>
    <name evidence="2" type="ORF">E2C01_024330</name>
</gene>
<dbReference type="Proteomes" id="UP000324222">
    <property type="component" value="Unassembled WGS sequence"/>
</dbReference>
<name>A0A5B7EDJ0_PORTR</name>
<feature type="transmembrane region" description="Helical" evidence="1">
    <location>
        <begin position="12"/>
        <end position="34"/>
    </location>
</feature>
<keyword evidence="3" id="KW-1185">Reference proteome</keyword>
<protein>
    <submittedName>
        <fullName evidence="2">Uncharacterized protein</fullName>
    </submittedName>
</protein>
<keyword evidence="1" id="KW-0472">Membrane</keyword>
<evidence type="ECO:0000256" key="1">
    <source>
        <dbReference type="SAM" id="Phobius"/>
    </source>
</evidence>